<dbReference type="InterPro" id="IPR013907">
    <property type="entry name" value="Sds3"/>
</dbReference>
<comment type="subcellular location">
    <subcellularLocation>
        <location evidence="1">Nucleus</location>
    </subcellularLocation>
</comment>
<accession>A0A485KRF5</accession>
<keyword evidence="4" id="KW-0804">Transcription</keyword>
<dbReference type="GO" id="GO:0010468">
    <property type="term" value="P:regulation of gene expression"/>
    <property type="evidence" value="ECO:0007669"/>
    <property type="project" value="UniProtKB-ARBA"/>
</dbReference>
<dbReference type="OrthoDB" id="162167at2759"/>
<dbReference type="EMBL" id="VJMH01005222">
    <property type="protein sequence ID" value="KAF0698738.1"/>
    <property type="molecule type" value="Genomic_DNA"/>
</dbReference>
<protein>
    <submittedName>
        <fullName evidence="7">Aste57867_10643 protein</fullName>
    </submittedName>
</protein>
<evidence type="ECO:0000313" key="8">
    <source>
        <dbReference type="Proteomes" id="UP000332933"/>
    </source>
</evidence>
<name>A0A485KRF5_9STRA</name>
<evidence type="ECO:0000313" key="6">
    <source>
        <dbReference type="EMBL" id="KAF0698738.1"/>
    </source>
</evidence>
<evidence type="ECO:0000256" key="2">
    <source>
        <dbReference type="ARBA" id="ARBA00022491"/>
    </source>
</evidence>
<reference evidence="6" key="2">
    <citation type="submission" date="2019-06" db="EMBL/GenBank/DDBJ databases">
        <title>Genomics analysis of Aphanomyces spp. identifies a new class of oomycete effector associated with host adaptation.</title>
        <authorList>
            <person name="Gaulin E."/>
        </authorList>
    </citation>
    <scope>NUCLEOTIDE SEQUENCE</scope>
    <source>
        <strain evidence="6">CBS 578.67</strain>
    </source>
</reference>
<dbReference type="AlphaFoldDB" id="A0A485KRF5"/>
<proteinExistence type="predicted"/>
<keyword evidence="3" id="KW-0805">Transcription regulation</keyword>
<dbReference type="Pfam" id="PF08598">
    <property type="entry name" value="Sds3"/>
    <property type="match status" value="1"/>
</dbReference>
<keyword evidence="8" id="KW-1185">Reference proteome</keyword>
<sequence>MSVSVAFKRQKLLTEKAMLQRSLTLIEEEKHEDFLSRLAPLEADKLRLIAKAETLSAHLVNSADVIFAYESEEAEKEFQMNCSKLKQDMLEEIRLEMERVKEQKKSGFGSASYNKAALALQRQSNMRKTRSSKKPGGSMNAYGFSEEWARPSTSKRLTTVFTPLHKILPLADIAHDMDVLEREVIEAATAPRGNTGGVALPDHTSILARFVHGKVLYKDVLLQEEDHVRVTKLMPPPDGTVVYKAIICDITSAEIFVLKENGKYTRLLVQDLRTGSVVVEHVVDGDDDE</sequence>
<evidence type="ECO:0000256" key="3">
    <source>
        <dbReference type="ARBA" id="ARBA00023015"/>
    </source>
</evidence>
<evidence type="ECO:0000256" key="4">
    <source>
        <dbReference type="ARBA" id="ARBA00023163"/>
    </source>
</evidence>
<dbReference type="Proteomes" id="UP000332933">
    <property type="component" value="Unassembled WGS sequence"/>
</dbReference>
<dbReference type="GO" id="GO:0005654">
    <property type="term" value="C:nucleoplasm"/>
    <property type="evidence" value="ECO:0007669"/>
    <property type="project" value="UniProtKB-ARBA"/>
</dbReference>
<gene>
    <name evidence="7" type="primary">Aste57867_10643</name>
    <name evidence="6" type="ORF">As57867_010603</name>
    <name evidence="7" type="ORF">ASTE57867_10643</name>
</gene>
<evidence type="ECO:0000256" key="5">
    <source>
        <dbReference type="ARBA" id="ARBA00023242"/>
    </source>
</evidence>
<keyword evidence="2" id="KW-0678">Repressor</keyword>
<reference evidence="7 8" key="1">
    <citation type="submission" date="2019-03" db="EMBL/GenBank/DDBJ databases">
        <authorList>
            <person name="Gaulin E."/>
            <person name="Dumas B."/>
        </authorList>
    </citation>
    <scope>NUCLEOTIDE SEQUENCE [LARGE SCALE GENOMIC DNA]</scope>
    <source>
        <strain evidence="7">CBS 568.67</strain>
    </source>
</reference>
<evidence type="ECO:0000256" key="1">
    <source>
        <dbReference type="ARBA" id="ARBA00004123"/>
    </source>
</evidence>
<keyword evidence="5" id="KW-0539">Nucleus</keyword>
<evidence type="ECO:0000313" key="7">
    <source>
        <dbReference type="EMBL" id="VFT87515.1"/>
    </source>
</evidence>
<organism evidence="7 8">
    <name type="scientific">Aphanomyces stellatus</name>
    <dbReference type="NCBI Taxonomy" id="120398"/>
    <lineage>
        <taxon>Eukaryota</taxon>
        <taxon>Sar</taxon>
        <taxon>Stramenopiles</taxon>
        <taxon>Oomycota</taxon>
        <taxon>Saprolegniomycetes</taxon>
        <taxon>Saprolegniales</taxon>
        <taxon>Verrucalvaceae</taxon>
        <taxon>Aphanomyces</taxon>
    </lineage>
</organism>
<dbReference type="EMBL" id="CAADRA010005243">
    <property type="protein sequence ID" value="VFT87515.1"/>
    <property type="molecule type" value="Genomic_DNA"/>
</dbReference>